<keyword evidence="2" id="KW-0472">Membrane</keyword>
<evidence type="ECO:0000313" key="4">
    <source>
        <dbReference type="Proteomes" id="UP000282529"/>
    </source>
</evidence>
<feature type="transmembrane region" description="Helical" evidence="2">
    <location>
        <begin position="176"/>
        <end position="199"/>
    </location>
</feature>
<keyword evidence="2" id="KW-0812">Transmembrane</keyword>
<feature type="transmembrane region" description="Helical" evidence="2">
    <location>
        <begin position="21"/>
        <end position="44"/>
    </location>
</feature>
<protein>
    <submittedName>
        <fullName evidence="3">DUF624 domain-containing protein</fullName>
    </submittedName>
</protein>
<proteinExistence type="predicted"/>
<dbReference type="InterPro" id="IPR006938">
    <property type="entry name" value="DUF624"/>
</dbReference>
<keyword evidence="2" id="KW-1133">Transmembrane helix</keyword>
<evidence type="ECO:0000313" key="3">
    <source>
        <dbReference type="EMBL" id="RQW11276.1"/>
    </source>
</evidence>
<feature type="region of interest" description="Disordered" evidence="1">
    <location>
        <begin position="241"/>
        <end position="277"/>
    </location>
</feature>
<feature type="compositionally biased region" description="Acidic residues" evidence="1">
    <location>
        <begin position="243"/>
        <end position="254"/>
    </location>
</feature>
<keyword evidence="4" id="KW-1185">Reference proteome</keyword>
<reference evidence="3 4" key="1">
    <citation type="submission" date="2018-11" db="EMBL/GenBank/DDBJ databases">
        <title>Genome sequence of strain 7197.</title>
        <authorList>
            <person name="Gao J."/>
            <person name="Sun J."/>
        </authorList>
    </citation>
    <scope>NUCLEOTIDE SEQUENCE [LARGE SCALE GENOMIC DNA]</scope>
    <source>
        <strain evidence="3 4">7197</strain>
    </source>
</reference>
<dbReference type="Proteomes" id="UP000282529">
    <property type="component" value="Unassembled WGS sequence"/>
</dbReference>
<gene>
    <name evidence="3" type="ORF">EH198_13270</name>
</gene>
<feature type="transmembrane region" description="Helical" evidence="2">
    <location>
        <begin position="136"/>
        <end position="164"/>
    </location>
</feature>
<dbReference type="RefSeq" id="WP_124696002.1">
    <property type="nucleotide sequence ID" value="NZ_JBHUFE010000031.1"/>
</dbReference>
<sequence length="277" mass="31688">MEFKGAMGGLYRITEWISRIAFSNVLWTICSSPFLFFIVMKFILMATGQGGVNEQVTLNWGLAITAPFTVFPATSALFTVVRKWVMGNTDVSTFKTFFKGYKENYLKSMLGGLIYTLLFFVMYFDVTIYMTRMPDFKIVGILMLVLMIVLMVSMFNFFSVVVHYQMTFKQVMSNSILLTIARPIRVFTTLVAGALLAFIGLKYPALYFVCIPSLIAMVAFFNFYATYNKLQLQAEQKKQRDEEALEAENGEETEDSVRLSENVDLSKDTQDEERTRP</sequence>
<dbReference type="AlphaFoldDB" id="A0A3N9Q1A4"/>
<organism evidence="3 4">
    <name type="scientific">Paenibacillus rhizophilus</name>
    <dbReference type="NCBI Taxonomy" id="1850366"/>
    <lineage>
        <taxon>Bacteria</taxon>
        <taxon>Bacillati</taxon>
        <taxon>Bacillota</taxon>
        <taxon>Bacilli</taxon>
        <taxon>Bacillales</taxon>
        <taxon>Paenibacillaceae</taxon>
        <taxon>Paenibacillus</taxon>
    </lineage>
</organism>
<dbReference type="OrthoDB" id="2182676at2"/>
<feature type="transmembrane region" description="Helical" evidence="2">
    <location>
        <begin position="205"/>
        <end position="227"/>
    </location>
</feature>
<dbReference type="Pfam" id="PF04854">
    <property type="entry name" value="DUF624"/>
    <property type="match status" value="1"/>
</dbReference>
<accession>A0A3N9Q1A4</accession>
<evidence type="ECO:0000256" key="2">
    <source>
        <dbReference type="SAM" id="Phobius"/>
    </source>
</evidence>
<feature type="compositionally biased region" description="Basic and acidic residues" evidence="1">
    <location>
        <begin position="264"/>
        <end position="277"/>
    </location>
</feature>
<evidence type="ECO:0000256" key="1">
    <source>
        <dbReference type="SAM" id="MobiDB-lite"/>
    </source>
</evidence>
<name>A0A3N9Q1A4_9BACL</name>
<feature type="transmembrane region" description="Helical" evidence="2">
    <location>
        <begin position="105"/>
        <end position="124"/>
    </location>
</feature>
<dbReference type="EMBL" id="RQPI01000006">
    <property type="protein sequence ID" value="RQW11276.1"/>
    <property type="molecule type" value="Genomic_DNA"/>
</dbReference>
<feature type="transmembrane region" description="Helical" evidence="2">
    <location>
        <begin position="64"/>
        <end position="85"/>
    </location>
</feature>
<comment type="caution">
    <text evidence="3">The sequence shown here is derived from an EMBL/GenBank/DDBJ whole genome shotgun (WGS) entry which is preliminary data.</text>
</comment>